<dbReference type="InterPro" id="IPR036574">
    <property type="entry name" value="Scorpion_toxin-like_sf"/>
</dbReference>
<organism evidence="3">
    <name type="scientific">Centruroides hentzi</name>
    <dbReference type="NCBI Taxonomy" id="88313"/>
    <lineage>
        <taxon>Eukaryota</taxon>
        <taxon>Metazoa</taxon>
        <taxon>Ecdysozoa</taxon>
        <taxon>Arthropoda</taxon>
        <taxon>Chelicerata</taxon>
        <taxon>Arachnida</taxon>
        <taxon>Scorpiones</taxon>
        <taxon>Buthida</taxon>
        <taxon>Buthoidea</taxon>
        <taxon>Buthidae</taxon>
        <taxon>Centruroides</taxon>
    </lineage>
</organism>
<reference evidence="3" key="1">
    <citation type="journal article" date="2017" name="Toxicon">
        <title>Venom-gland transcriptomics and venom proteomics of the Hentz striped scorpion (Centruroides hentzi; Buthidae) reveal high toxin diversity in a harmless member of a lethal family.</title>
        <authorList>
            <person name="Ward M.J."/>
            <person name="Ellsworth S.A."/>
            <person name="Rokyta D.R."/>
        </authorList>
    </citation>
    <scope>NUCLEOTIDE SEQUENCE</scope>
    <source>
        <tissue evidence="3">Venom gland</tissue>
    </source>
</reference>
<dbReference type="GO" id="GO:0005576">
    <property type="term" value="C:extracellular region"/>
    <property type="evidence" value="ECO:0007669"/>
    <property type="project" value="UniProtKB-SubCell"/>
</dbReference>
<keyword evidence="2" id="KW-0964">Secreted</keyword>
<dbReference type="SUPFAM" id="SSF57095">
    <property type="entry name" value="Scorpion toxin-like"/>
    <property type="match status" value="1"/>
</dbReference>
<dbReference type="Pfam" id="PF00537">
    <property type="entry name" value="Toxin_3"/>
    <property type="match status" value="1"/>
</dbReference>
<dbReference type="EMBL" id="GFWZ01000228">
    <property type="protein sequence ID" value="MBW20218.1"/>
    <property type="molecule type" value="Transcribed_RNA"/>
</dbReference>
<evidence type="ECO:0000313" key="3">
    <source>
        <dbReference type="EMBL" id="MBW20218.1"/>
    </source>
</evidence>
<dbReference type="AlphaFoldDB" id="A0A2I9LPB5"/>
<dbReference type="InterPro" id="IPR002061">
    <property type="entry name" value="Scorpion_toxinL/defensin"/>
</dbReference>
<comment type="subcellular location">
    <subcellularLocation>
        <location evidence="1">Secreted</location>
    </subcellularLocation>
</comment>
<accession>A0A2I9LPB5</accession>
<dbReference type="GO" id="GO:0019871">
    <property type="term" value="F:sodium channel inhibitor activity"/>
    <property type="evidence" value="ECO:0007669"/>
    <property type="project" value="InterPro"/>
</dbReference>
<protein>
    <submittedName>
        <fullName evidence="3">NaTx</fullName>
    </submittedName>
</protein>
<proteinExistence type="predicted"/>
<evidence type="ECO:0000256" key="2">
    <source>
        <dbReference type="ARBA" id="ARBA00022525"/>
    </source>
</evidence>
<dbReference type="Gene3D" id="3.30.30.10">
    <property type="entry name" value="Knottin, scorpion toxin-like"/>
    <property type="match status" value="1"/>
</dbReference>
<sequence>MILFVILPWASLSELKERRSGFLLDRNHCKIQCSLQGTNSMCEARCASLGATNGYCKYHACFCTNLKKEVKIWGDDVRCRNYIN</sequence>
<name>A0A2I9LPB5_9SCOR</name>
<dbReference type="CDD" id="cd23106">
    <property type="entry name" value="neurotoxins_LC_scorpion"/>
    <property type="match status" value="1"/>
</dbReference>
<evidence type="ECO:0000256" key="1">
    <source>
        <dbReference type="ARBA" id="ARBA00004613"/>
    </source>
</evidence>